<protein>
    <recommendedName>
        <fullName evidence="2">MADF domain-containing protein</fullName>
    </recommendedName>
</protein>
<dbReference type="EMBL" id="CAKOFQ010006925">
    <property type="protein sequence ID" value="CAH1982712.1"/>
    <property type="molecule type" value="Genomic_DNA"/>
</dbReference>
<dbReference type="Pfam" id="PF10545">
    <property type="entry name" value="MADF_DNA_bdg"/>
    <property type="match status" value="1"/>
</dbReference>
<sequence>MFIDRNETRNAWKEIFLELRPDFEELEDTEKNSFGKKVMKKWTNVRDTFKKSMKKQKSASRSGAGATTIKAYIYNDQLKFLNKILTDRKTENSLKSNTSQSDKSDEEEETLETNMPEDNALNNKVAKTGPPKKRKMDSVELEMMKALKETPDRHLCFLKA</sequence>
<reference evidence="3" key="1">
    <citation type="submission" date="2022-03" db="EMBL/GenBank/DDBJ databases">
        <authorList>
            <person name="Sayadi A."/>
        </authorList>
    </citation>
    <scope>NUCLEOTIDE SEQUENCE</scope>
</reference>
<dbReference type="AlphaFoldDB" id="A0A9P0PGM8"/>
<name>A0A9P0PGM8_ACAOB</name>
<accession>A0A9P0PGM8</accession>
<evidence type="ECO:0000313" key="4">
    <source>
        <dbReference type="Proteomes" id="UP001152888"/>
    </source>
</evidence>
<evidence type="ECO:0000256" key="1">
    <source>
        <dbReference type="SAM" id="MobiDB-lite"/>
    </source>
</evidence>
<evidence type="ECO:0000313" key="3">
    <source>
        <dbReference type="EMBL" id="CAH1982712.1"/>
    </source>
</evidence>
<keyword evidence="4" id="KW-1185">Reference proteome</keyword>
<comment type="caution">
    <text evidence="3">The sequence shown here is derived from an EMBL/GenBank/DDBJ whole genome shotgun (WGS) entry which is preliminary data.</text>
</comment>
<proteinExistence type="predicted"/>
<dbReference type="OrthoDB" id="10071528at2759"/>
<dbReference type="InterPro" id="IPR006578">
    <property type="entry name" value="MADF-dom"/>
</dbReference>
<feature type="domain" description="MADF" evidence="2">
    <location>
        <begin position="1"/>
        <end position="86"/>
    </location>
</feature>
<gene>
    <name evidence="3" type="ORF">ACAOBT_LOCUS15166</name>
</gene>
<organism evidence="3 4">
    <name type="scientific">Acanthoscelides obtectus</name>
    <name type="common">Bean weevil</name>
    <name type="synonym">Bruchus obtectus</name>
    <dbReference type="NCBI Taxonomy" id="200917"/>
    <lineage>
        <taxon>Eukaryota</taxon>
        <taxon>Metazoa</taxon>
        <taxon>Ecdysozoa</taxon>
        <taxon>Arthropoda</taxon>
        <taxon>Hexapoda</taxon>
        <taxon>Insecta</taxon>
        <taxon>Pterygota</taxon>
        <taxon>Neoptera</taxon>
        <taxon>Endopterygota</taxon>
        <taxon>Coleoptera</taxon>
        <taxon>Polyphaga</taxon>
        <taxon>Cucujiformia</taxon>
        <taxon>Chrysomeloidea</taxon>
        <taxon>Chrysomelidae</taxon>
        <taxon>Bruchinae</taxon>
        <taxon>Bruchini</taxon>
        <taxon>Acanthoscelides</taxon>
    </lineage>
</organism>
<dbReference type="Proteomes" id="UP001152888">
    <property type="component" value="Unassembled WGS sequence"/>
</dbReference>
<evidence type="ECO:0000259" key="2">
    <source>
        <dbReference type="PROSITE" id="PS51029"/>
    </source>
</evidence>
<dbReference type="PROSITE" id="PS51029">
    <property type="entry name" value="MADF"/>
    <property type="match status" value="1"/>
</dbReference>
<feature type="region of interest" description="Disordered" evidence="1">
    <location>
        <begin position="89"/>
        <end position="137"/>
    </location>
</feature>